<evidence type="ECO:0000313" key="1">
    <source>
        <dbReference type="EMBL" id="GAL17933.1"/>
    </source>
</evidence>
<accession>A0A090RTR5</accession>
<dbReference type="AlphaFoldDB" id="A0A090RTR5"/>
<keyword evidence="2" id="KW-1185">Reference proteome</keyword>
<sequence>MLRKDLLELFAKQPVDRRSSCFAKSNFLRVLLKASHHFLDDVTQFQSRRLYVLELNENHE</sequence>
<dbReference type="EMBL" id="BBMR01000002">
    <property type="protein sequence ID" value="GAL17933.1"/>
    <property type="molecule type" value="Genomic_DNA"/>
</dbReference>
<organism evidence="1 2">
    <name type="scientific">Vibrio maritimus</name>
    <dbReference type="NCBI Taxonomy" id="990268"/>
    <lineage>
        <taxon>Bacteria</taxon>
        <taxon>Pseudomonadati</taxon>
        <taxon>Pseudomonadota</taxon>
        <taxon>Gammaproteobacteria</taxon>
        <taxon>Vibrionales</taxon>
        <taxon>Vibrionaceae</taxon>
        <taxon>Vibrio</taxon>
    </lineage>
</organism>
<evidence type="ECO:0000313" key="2">
    <source>
        <dbReference type="Proteomes" id="UP000029228"/>
    </source>
</evidence>
<proteinExistence type="predicted"/>
<comment type="caution">
    <text evidence="1">The sequence shown here is derived from an EMBL/GenBank/DDBJ whole genome shotgun (WGS) entry which is preliminary data.</text>
</comment>
<reference evidence="1 2" key="1">
    <citation type="submission" date="2014-09" db="EMBL/GenBank/DDBJ databases">
        <title>Vibrio maritimus JCM 19235. (C45) whole genome shotgun sequence.</title>
        <authorList>
            <person name="Sawabe T."/>
            <person name="Meirelles P."/>
            <person name="Nakanishi M."/>
            <person name="Sayaka M."/>
            <person name="Hattori M."/>
            <person name="Ohkuma M."/>
        </authorList>
    </citation>
    <scope>NUCLEOTIDE SEQUENCE [LARGE SCALE GENOMIC DNA]</scope>
    <source>
        <strain evidence="2">JCM19235</strain>
    </source>
</reference>
<name>A0A090RTR5_9VIBR</name>
<protein>
    <submittedName>
        <fullName evidence="1">Uncharacterized protein</fullName>
    </submittedName>
</protein>
<gene>
    <name evidence="1" type="ORF">JCM19235_6486</name>
</gene>
<dbReference type="Proteomes" id="UP000029228">
    <property type="component" value="Unassembled WGS sequence"/>
</dbReference>